<dbReference type="PROSITE" id="PS50043">
    <property type="entry name" value="HTH_LUXR_2"/>
    <property type="match status" value="1"/>
</dbReference>
<dbReference type="PRINTS" id="PR00364">
    <property type="entry name" value="DISEASERSIST"/>
</dbReference>
<dbReference type="Gene3D" id="1.25.40.10">
    <property type="entry name" value="Tetratricopeptide repeat domain"/>
    <property type="match status" value="1"/>
</dbReference>
<dbReference type="SUPFAM" id="SSF52540">
    <property type="entry name" value="P-loop containing nucleoside triphosphate hydrolases"/>
    <property type="match status" value="1"/>
</dbReference>
<dbReference type="eggNOG" id="COG2197">
    <property type="taxonomic scope" value="Bacteria"/>
</dbReference>
<dbReference type="Proteomes" id="UP000006728">
    <property type="component" value="Chromosome"/>
</dbReference>
<dbReference type="OrthoDB" id="9812579at2"/>
<dbReference type="STRING" id="405948.SACE_4748"/>
<dbReference type="InterPro" id="IPR000792">
    <property type="entry name" value="Tscrpt_reg_LuxR_C"/>
</dbReference>
<keyword evidence="2" id="KW-0418">Kinase</keyword>
<dbReference type="CDD" id="cd06170">
    <property type="entry name" value="LuxR_C_like"/>
    <property type="match status" value="1"/>
</dbReference>
<proteinExistence type="predicted"/>
<dbReference type="Gene3D" id="1.10.10.10">
    <property type="entry name" value="Winged helix-like DNA-binding domain superfamily/Winged helix DNA-binding domain"/>
    <property type="match status" value="1"/>
</dbReference>
<keyword evidence="2" id="KW-0808">Transferase</keyword>
<dbReference type="eggNOG" id="COG3903">
    <property type="taxonomic scope" value="Bacteria"/>
</dbReference>
<evidence type="ECO:0000313" key="3">
    <source>
        <dbReference type="Proteomes" id="UP000006728"/>
    </source>
</evidence>
<dbReference type="PRINTS" id="PR00038">
    <property type="entry name" value="HTHLUXR"/>
</dbReference>
<dbReference type="PANTHER" id="PTHR47691">
    <property type="entry name" value="REGULATOR-RELATED"/>
    <property type="match status" value="1"/>
</dbReference>
<feature type="domain" description="HTH luxR-type" evidence="1">
    <location>
        <begin position="699"/>
        <end position="764"/>
    </location>
</feature>
<dbReference type="RefSeq" id="WP_011874442.1">
    <property type="nucleotide sequence ID" value="NC_009142.1"/>
</dbReference>
<dbReference type="GO" id="GO:0004674">
    <property type="term" value="F:protein serine/threonine kinase activity"/>
    <property type="evidence" value="ECO:0007669"/>
    <property type="project" value="UniProtKB-EC"/>
</dbReference>
<dbReference type="SMART" id="SM00421">
    <property type="entry name" value="HTH_LUXR"/>
    <property type="match status" value="1"/>
</dbReference>
<name>A4FIZ1_SACEN</name>
<dbReference type="InterPro" id="IPR016032">
    <property type="entry name" value="Sig_transdc_resp-reg_C-effctor"/>
</dbReference>
<dbReference type="GO" id="GO:0003677">
    <property type="term" value="F:DNA binding"/>
    <property type="evidence" value="ECO:0007669"/>
    <property type="project" value="InterPro"/>
</dbReference>
<dbReference type="EC" id="2.7.11.1" evidence="2"/>
<dbReference type="Pfam" id="PF25872">
    <property type="entry name" value="HTH_77"/>
    <property type="match status" value="1"/>
</dbReference>
<sequence>MTGLPHELTSFVGRREATTGLRRALADSRLVTLTGFGGIGKSRLALHVAHELRRAFPDGAHLVELADVHDPSLVPHAVAAAIGLHDRSARDLETVLVDYLAGRNLLLVLDNCEHLLDACGRLTAVLLTAAPRLRVLATSREPLRIAPEQVWPVPPLRVPAEDGPGMAKDQEAMRLFEDRAAAVLPEFSLDEDNERAVARLCRRLDGVPLAIELAAVRVRMLSVADILDRLESRFDLLSSGPRTVAPRHRSLRAAVDWSFDLCTEQEQRLWARCSVFAGEFDLDAAEDVCAGDGLTTQDVFTGIAGLIDKSILARVGSHAQSRYRMPETIRQYGRERLAEAGGEAALLGRHRDHCLHVAEQSDAESTGPHQAGWIKRLNVERANFWAALEHCATTPGEARTGLRMTTALWFYWVACGCVREGRNWLDRVLALDAEPNAERARALWINGWVAHLHGDRDASLALLEESRCLAGRLGAETGLSHAIQFLGDTQMWDGNLAAAGPLLDDALRRHRASRRWTAPGLITFALQASTAGLRGDVDRAMAFLRECRAVCEPLGERWALSWTEWNTGVVWWAAGEPDEAAEHVSSALRKKQQLNDLVGIACCVEVLTWVAAAKGDARRAAVLFGALGKRWDLIGSPLFGSETLCSWREPAKARVREQLRGAVFDSARQEGERMDQERTVAYALGETSAARAPARAGTASEGELALTRREREVAALVAEGKSNKEIAADLVISQRTAEAHVEHILVKLGFTSRLQIATWVAQREQR</sequence>
<evidence type="ECO:0000259" key="1">
    <source>
        <dbReference type="PROSITE" id="PS50043"/>
    </source>
</evidence>
<protein>
    <submittedName>
        <fullName evidence="2">Protein kinase/transcriptional regulator, LuxR family</fullName>
        <ecNumber evidence="2">2.7.11.1</ecNumber>
    </submittedName>
</protein>
<accession>A4FIZ1</accession>
<organism evidence="2 3">
    <name type="scientific">Saccharopolyspora erythraea (strain ATCC 11635 / DSM 40517 / JCM 4748 / NBRC 13426 / NCIMB 8594 / NRRL 2338)</name>
    <dbReference type="NCBI Taxonomy" id="405948"/>
    <lineage>
        <taxon>Bacteria</taxon>
        <taxon>Bacillati</taxon>
        <taxon>Actinomycetota</taxon>
        <taxon>Actinomycetes</taxon>
        <taxon>Pseudonocardiales</taxon>
        <taxon>Pseudonocardiaceae</taxon>
        <taxon>Saccharopolyspora</taxon>
    </lineage>
</organism>
<dbReference type="AlphaFoldDB" id="A4FIZ1"/>
<keyword evidence="3" id="KW-1185">Reference proteome</keyword>
<reference evidence="2 3" key="1">
    <citation type="journal article" date="2007" name="Nat. Biotechnol.">
        <title>Complete genome sequence of the erythromycin-producing bacterium Saccharopolyspora erythraea NRRL23338.</title>
        <authorList>
            <person name="Oliynyk M."/>
            <person name="Samborskyy M."/>
            <person name="Lester J.B."/>
            <person name="Mironenko T."/>
            <person name="Scott N."/>
            <person name="Dickens S."/>
            <person name="Haydock S.F."/>
            <person name="Leadlay P.F."/>
        </authorList>
    </citation>
    <scope>NUCLEOTIDE SEQUENCE [LARGE SCALE GENOMIC DNA]</scope>
    <source>
        <strain evidence="3">ATCC 11635 / DSM 40517 / JCM 4748 / NBRC 13426 / NCIMB 8594 / NRRL 2338</strain>
    </source>
</reference>
<dbReference type="HOGENOM" id="CLU_004665_5_3_11"/>
<dbReference type="InterPro" id="IPR011990">
    <property type="entry name" value="TPR-like_helical_dom_sf"/>
</dbReference>
<dbReference type="SUPFAM" id="SSF46894">
    <property type="entry name" value="C-terminal effector domain of the bipartite response regulators"/>
    <property type="match status" value="1"/>
</dbReference>
<dbReference type="GO" id="GO:0043531">
    <property type="term" value="F:ADP binding"/>
    <property type="evidence" value="ECO:0007669"/>
    <property type="project" value="InterPro"/>
</dbReference>
<dbReference type="SUPFAM" id="SSF48452">
    <property type="entry name" value="TPR-like"/>
    <property type="match status" value="1"/>
</dbReference>
<dbReference type="Gene3D" id="3.40.50.300">
    <property type="entry name" value="P-loop containing nucleotide triphosphate hydrolases"/>
    <property type="match status" value="1"/>
</dbReference>
<dbReference type="Pfam" id="PF00196">
    <property type="entry name" value="GerE"/>
    <property type="match status" value="1"/>
</dbReference>
<dbReference type="KEGG" id="sen:SACE_4748"/>
<gene>
    <name evidence="2" type="ordered locus">SACE_4748</name>
</gene>
<evidence type="ECO:0000313" key="2">
    <source>
        <dbReference type="EMBL" id="CAM04016.1"/>
    </source>
</evidence>
<dbReference type="InterPro" id="IPR036388">
    <property type="entry name" value="WH-like_DNA-bd_sf"/>
</dbReference>
<dbReference type="EMBL" id="AM420293">
    <property type="protein sequence ID" value="CAM04016.1"/>
    <property type="molecule type" value="Genomic_DNA"/>
</dbReference>
<dbReference type="InterPro" id="IPR058852">
    <property type="entry name" value="HTH_77"/>
</dbReference>
<dbReference type="GO" id="GO:0006355">
    <property type="term" value="P:regulation of DNA-templated transcription"/>
    <property type="evidence" value="ECO:0007669"/>
    <property type="project" value="InterPro"/>
</dbReference>
<dbReference type="InterPro" id="IPR027417">
    <property type="entry name" value="P-loop_NTPase"/>
</dbReference>
<dbReference type="PANTHER" id="PTHR47691:SF3">
    <property type="entry name" value="HTH-TYPE TRANSCRIPTIONAL REGULATOR RV0890C-RELATED"/>
    <property type="match status" value="1"/>
</dbReference>